<evidence type="ECO:0000256" key="1">
    <source>
        <dbReference type="ARBA" id="ARBA00004922"/>
    </source>
</evidence>
<dbReference type="InterPro" id="IPR057279">
    <property type="entry name" value="MGAT4"/>
</dbReference>
<gene>
    <name evidence="7" type="ORF">GW7_16681</name>
</gene>
<name>G5C7B2_HETGA</name>
<dbReference type="GO" id="GO:0005783">
    <property type="term" value="C:endoplasmic reticulum"/>
    <property type="evidence" value="ECO:0007669"/>
    <property type="project" value="TreeGrafter"/>
</dbReference>
<dbReference type="InterPro" id="IPR006759">
    <property type="entry name" value="Glyco_transf_54"/>
</dbReference>
<dbReference type="STRING" id="10181.G5C7B2"/>
<dbReference type="GO" id="GO:0005793">
    <property type="term" value="C:endoplasmic reticulum-Golgi intermediate compartment"/>
    <property type="evidence" value="ECO:0007669"/>
    <property type="project" value="TreeGrafter"/>
</dbReference>
<evidence type="ECO:0000259" key="6">
    <source>
        <dbReference type="Pfam" id="PF23524"/>
    </source>
</evidence>
<feature type="compositionally biased region" description="Low complexity" evidence="4">
    <location>
        <begin position="509"/>
        <end position="526"/>
    </location>
</feature>
<keyword evidence="2 7" id="KW-0328">Glycosyltransferase</keyword>
<sequence>MQTRGCSRAPPADGGVRPAGDVADVYQREFLALRDRLHAAEQESLKRSKELNLVLDEIKRAVSERQALRDGEGNRTWGRLAVSVVMGIPRVCGEVHSYLTDTLHSLISELSPQEKEDSVIVVLIAEASGLRGYMVFPQTDPQYTSAVTENIKALFPTEIRSGLLEVISPSPHFYPDFTRLRESFGDPKERVRWRTKQNLDYCFLMMYAQSKGIYYVQLEDDIVAKPNYLSTMKNFALQQPSEDWMILEFSQLGFIGKMFKSLDLSLIVEFILMFYRDKPIDWLLDHILWVKVCNPEKDAKHCDRQKANLRVRFKPSLFQHVGTHSSLAGKIQKLKDKDFGKQALRKEHVNPPAEVSTSLKTYQHFTLEKAYLREDFFWAFTPAAGDFIRFRFFQPLRLERFFFRSGNIEHPEDKLFNTSVEVLPFDNPQSDKEALQEGRPAALQYPRSPDGYLQIGSFYKGVAEGEVDPAFGPLEALRLSIQTDSPVWVILSEEGLAGPYSGSGPANLGSAAGPEAPGAGAAPARRATRRLAAPHTVVGPANLGSAAGPEAPGAGAAPARRATRRLAAPHCA</sequence>
<evidence type="ECO:0000313" key="7">
    <source>
        <dbReference type="EMBL" id="EHB17423.1"/>
    </source>
</evidence>
<organism evidence="7 8">
    <name type="scientific">Heterocephalus glaber</name>
    <name type="common">Naked mole rat</name>
    <dbReference type="NCBI Taxonomy" id="10181"/>
    <lineage>
        <taxon>Eukaryota</taxon>
        <taxon>Metazoa</taxon>
        <taxon>Chordata</taxon>
        <taxon>Craniata</taxon>
        <taxon>Vertebrata</taxon>
        <taxon>Euteleostomi</taxon>
        <taxon>Mammalia</taxon>
        <taxon>Eutheria</taxon>
        <taxon>Euarchontoglires</taxon>
        <taxon>Glires</taxon>
        <taxon>Rodentia</taxon>
        <taxon>Hystricomorpha</taxon>
        <taxon>Bathyergidae</taxon>
        <taxon>Heterocephalus</taxon>
    </lineage>
</organism>
<evidence type="ECO:0000256" key="2">
    <source>
        <dbReference type="ARBA" id="ARBA00022676"/>
    </source>
</evidence>
<dbReference type="InParanoid" id="G5C7B2"/>
<evidence type="ECO:0000313" key="8">
    <source>
        <dbReference type="Proteomes" id="UP000006813"/>
    </source>
</evidence>
<accession>G5C7B2</accession>
<dbReference type="Proteomes" id="UP000006813">
    <property type="component" value="Unassembled WGS sequence"/>
</dbReference>
<dbReference type="PANTHER" id="PTHR12062">
    <property type="entry name" value="N-ACETYLGLUCOSAMINYLTRANSFERASE VI"/>
    <property type="match status" value="1"/>
</dbReference>
<feature type="compositionally biased region" description="Low complexity" evidence="4">
    <location>
        <begin position="544"/>
        <end position="572"/>
    </location>
</feature>
<dbReference type="GO" id="GO:0008375">
    <property type="term" value="F:acetylglucosaminyltransferase activity"/>
    <property type="evidence" value="ECO:0007669"/>
    <property type="project" value="TreeGrafter"/>
</dbReference>
<evidence type="ECO:0000256" key="3">
    <source>
        <dbReference type="ARBA" id="ARBA00022679"/>
    </source>
</evidence>
<dbReference type="AlphaFoldDB" id="G5C7B2"/>
<reference evidence="7 8" key="1">
    <citation type="journal article" date="2011" name="Nature">
        <title>Genome sequencing reveals insights into physiology and longevity of the naked mole rat.</title>
        <authorList>
            <person name="Kim E.B."/>
            <person name="Fang X."/>
            <person name="Fushan A.A."/>
            <person name="Huang Z."/>
            <person name="Lobanov A.V."/>
            <person name="Han L."/>
            <person name="Marino S.M."/>
            <person name="Sun X."/>
            <person name="Turanov A.A."/>
            <person name="Yang P."/>
            <person name="Yim S.H."/>
            <person name="Zhao X."/>
            <person name="Kasaikina M.V."/>
            <person name="Stoletzki N."/>
            <person name="Peng C."/>
            <person name="Polak P."/>
            <person name="Xiong Z."/>
            <person name="Kiezun A."/>
            <person name="Zhu Y."/>
            <person name="Chen Y."/>
            <person name="Kryukov G.V."/>
            <person name="Zhang Q."/>
            <person name="Peshkin L."/>
            <person name="Yang L."/>
            <person name="Bronson R.T."/>
            <person name="Buffenstein R."/>
            <person name="Wang B."/>
            <person name="Han C."/>
            <person name="Li Q."/>
            <person name="Chen L."/>
            <person name="Zhao W."/>
            <person name="Sunyaev S.R."/>
            <person name="Park T.J."/>
            <person name="Zhang G."/>
            <person name="Wang J."/>
            <person name="Gladyshev V.N."/>
        </authorList>
    </citation>
    <scope>NUCLEOTIDE SEQUENCE [LARGE SCALE GENOMIC DNA]</scope>
</reference>
<dbReference type="Pfam" id="PF04666">
    <property type="entry name" value="MGAT4_cons"/>
    <property type="match status" value="1"/>
</dbReference>
<dbReference type="GO" id="GO:0005795">
    <property type="term" value="C:Golgi stack"/>
    <property type="evidence" value="ECO:0007669"/>
    <property type="project" value="TreeGrafter"/>
</dbReference>
<protein>
    <submittedName>
        <fullName evidence="7">Alpha-1,3-mannosyl-glycoprotein 4-beta-N-acetylglucosaminyltransferase B</fullName>
    </submittedName>
</protein>
<feature type="region of interest" description="Disordered" evidence="4">
    <location>
        <begin position="538"/>
        <end position="572"/>
    </location>
</feature>
<dbReference type="InterPro" id="IPR056576">
    <property type="entry name" value="MGAT4_A/B/C_C"/>
</dbReference>
<dbReference type="FunCoup" id="G5C7B2">
    <property type="interactions" value="1420"/>
</dbReference>
<dbReference type="EMBL" id="JH173676">
    <property type="protein sequence ID" value="EHB17423.1"/>
    <property type="molecule type" value="Genomic_DNA"/>
</dbReference>
<proteinExistence type="predicted"/>
<feature type="domain" description="MGAT4 A/B/C C-terminal" evidence="6">
    <location>
        <begin position="353"/>
        <end position="493"/>
    </location>
</feature>
<dbReference type="PANTHER" id="PTHR12062:SF1">
    <property type="entry name" value="ALPHA-1,3-MANNOSYL-GLYCOPROTEIN 4-BETA-N-ACETYLGLUCOSAMINYLTRANSFERASE B"/>
    <property type="match status" value="1"/>
</dbReference>
<keyword evidence="3 7" id="KW-0808">Transferase</keyword>
<comment type="pathway">
    <text evidence="1">Protein modification; protein glycosylation.</text>
</comment>
<dbReference type="GO" id="GO:0006487">
    <property type="term" value="P:protein N-linked glycosylation"/>
    <property type="evidence" value="ECO:0007669"/>
    <property type="project" value="TreeGrafter"/>
</dbReference>
<evidence type="ECO:0000259" key="5">
    <source>
        <dbReference type="Pfam" id="PF04666"/>
    </source>
</evidence>
<feature type="domain" description="MGAT4 conserved region" evidence="5">
    <location>
        <begin position="79"/>
        <end position="339"/>
    </location>
</feature>
<evidence type="ECO:0000256" key="4">
    <source>
        <dbReference type="SAM" id="MobiDB-lite"/>
    </source>
</evidence>
<dbReference type="Pfam" id="PF23524">
    <property type="entry name" value="MGAT4A_C"/>
    <property type="match status" value="1"/>
</dbReference>
<dbReference type="eggNOG" id="ENOG502QPQJ">
    <property type="taxonomic scope" value="Eukaryota"/>
</dbReference>
<feature type="region of interest" description="Disordered" evidence="4">
    <location>
        <begin position="507"/>
        <end position="526"/>
    </location>
</feature>